<dbReference type="Proteomes" id="UP001209854">
    <property type="component" value="Unassembled WGS sequence"/>
</dbReference>
<gene>
    <name evidence="1" type="ORF">NX722_18275</name>
</gene>
<name>A0ABT3MZU9_9GAMM</name>
<organism evidence="1 2">
    <name type="scientific">Endozoicomonas gorgoniicola</name>
    <dbReference type="NCBI Taxonomy" id="1234144"/>
    <lineage>
        <taxon>Bacteria</taxon>
        <taxon>Pseudomonadati</taxon>
        <taxon>Pseudomonadota</taxon>
        <taxon>Gammaproteobacteria</taxon>
        <taxon>Oceanospirillales</taxon>
        <taxon>Endozoicomonadaceae</taxon>
        <taxon>Endozoicomonas</taxon>
    </lineage>
</organism>
<evidence type="ECO:0000313" key="2">
    <source>
        <dbReference type="Proteomes" id="UP001209854"/>
    </source>
</evidence>
<proteinExistence type="predicted"/>
<reference evidence="1 2" key="1">
    <citation type="submission" date="2022-10" db="EMBL/GenBank/DDBJ databases">
        <title>High-quality genome sequences of two octocoral-associated bacteria, Endozoicomonas euniceicola EF212 and Endozoicomonas gorgoniicola PS125.</title>
        <authorList>
            <person name="Chiou Y.-J."/>
            <person name="Chen Y.-H."/>
        </authorList>
    </citation>
    <scope>NUCLEOTIDE SEQUENCE [LARGE SCALE GENOMIC DNA]</scope>
    <source>
        <strain evidence="1 2">PS125</strain>
    </source>
</reference>
<protein>
    <submittedName>
        <fullName evidence="1">Uncharacterized protein</fullName>
    </submittedName>
</protein>
<evidence type="ECO:0000313" key="1">
    <source>
        <dbReference type="EMBL" id="MCW7554534.1"/>
    </source>
</evidence>
<accession>A0ABT3MZU9</accession>
<comment type="caution">
    <text evidence="1">The sequence shown here is derived from an EMBL/GenBank/DDBJ whole genome shotgun (WGS) entry which is preliminary data.</text>
</comment>
<dbReference type="RefSeq" id="WP_262564288.1">
    <property type="nucleotide sequence ID" value="NZ_JAPFCC010000001.1"/>
</dbReference>
<dbReference type="EMBL" id="JAPFCC010000001">
    <property type="protein sequence ID" value="MCW7554534.1"/>
    <property type="molecule type" value="Genomic_DNA"/>
</dbReference>
<sequence>MKTILEGDRIVIRHKKTDGRFSYTNLNKIRYLSDHKVITTMMIAYCEGKSYKSIISWINRVNSTLNALIEKTDINRLPETSNEWRIFIKNWYGITLTTSKLKAKIETRVSVWNKNIRPFLIFLQFRELIPIDVLVPPMGKVGEKIKSTSFKVSLIGETPPKRVEKNKDINNLIIPITLSRNDADYLDEIQFELERRRDKLYACLKNYWQAIKLHYEFGQKIFKSIDKEKLLSRINRKDVFDYNMRPGRVPPLRYHIAASNYKEGFNNCLFLLQEFGIGYSVAAYRHPAFPSKAISSYLLEGYDPFPECKIENVSEIPICNRINWCFGILCHRDISYITALLIMLNPKFTFESLLQSNISDKNGKTLLEITESGKTFSIEKMRAKSIKTEVLNDTSLEIISTITEMNVKNRKYADASIKDRLFLVLDRFGKKLVSPSHTRVSNWITGYDSSNSNAPYSGKCLMHFYPSLKEYGLIENTITHSKIRATEGVLEWFRTGSVRSASRRLGNSNRVALEHYIPKELIAAYNTRQIRRFQNLLITTATINENYLLEAVDFTTLNEGNCSYSIGKNRFLIA</sequence>
<keyword evidence="2" id="KW-1185">Reference proteome</keyword>